<protein>
    <submittedName>
        <fullName evidence="1">Uncharacterized protein</fullName>
    </submittedName>
</protein>
<reference evidence="1 2" key="1">
    <citation type="submission" date="2015-09" db="EMBL/GenBank/DDBJ databases">
        <authorList>
            <consortium name="Pathogen Informatics"/>
        </authorList>
    </citation>
    <scope>NUCLEOTIDE SEQUENCE [LARGE SCALE GENOMIC DNA]</scope>
    <source>
        <strain evidence="1 2">2789STDY5834878</strain>
    </source>
</reference>
<proteinExistence type="predicted"/>
<accession>A0A174ZUQ4</accession>
<name>A0A174ZUQ4_9FIRM</name>
<organism evidence="1 2">
    <name type="scientific">Lachnospira eligens</name>
    <dbReference type="NCBI Taxonomy" id="39485"/>
    <lineage>
        <taxon>Bacteria</taxon>
        <taxon>Bacillati</taxon>
        <taxon>Bacillota</taxon>
        <taxon>Clostridia</taxon>
        <taxon>Lachnospirales</taxon>
        <taxon>Lachnospiraceae</taxon>
        <taxon>Lachnospira</taxon>
    </lineage>
</organism>
<dbReference type="EMBL" id="CZBV01000006">
    <property type="protein sequence ID" value="CUQ88218.1"/>
    <property type="molecule type" value="Genomic_DNA"/>
</dbReference>
<evidence type="ECO:0000313" key="1">
    <source>
        <dbReference type="EMBL" id="CUQ88218.1"/>
    </source>
</evidence>
<evidence type="ECO:0000313" key="2">
    <source>
        <dbReference type="Proteomes" id="UP000095780"/>
    </source>
</evidence>
<gene>
    <name evidence="1" type="ORF">ERS852492_02208</name>
</gene>
<sequence>MERVKYNRVEVSHGNTSKKFPVYEIYLDGVIITKVSSEHEALEMVSRWQKNYR</sequence>
<dbReference type="RefSeq" id="WP_156330529.1">
    <property type="nucleotide sequence ID" value="NZ_CABIXW010000006.1"/>
</dbReference>
<dbReference type="AlphaFoldDB" id="A0A174ZUQ4"/>
<dbReference type="Proteomes" id="UP000095780">
    <property type="component" value="Unassembled WGS sequence"/>
</dbReference>